<keyword evidence="14" id="KW-0548">Nucleotidyltransferase</keyword>
<name>A0A0A1WFC7_ZEUCU</name>
<dbReference type="GO" id="GO:0042575">
    <property type="term" value="C:DNA polymerase complex"/>
    <property type="evidence" value="ECO:0007669"/>
    <property type="project" value="UniProtKB-ARBA"/>
</dbReference>
<reference evidence="22" key="2">
    <citation type="journal article" date="2015" name="Gigascience">
        <title>Reconstructing a comprehensive transcriptome assembly of a white-pupal translocated strain of the pest fruit fly Bactrocera cucurbitae.</title>
        <authorList>
            <person name="Sim S.B."/>
            <person name="Calla B."/>
            <person name="Hall B."/>
            <person name="DeRego T."/>
            <person name="Geib S.M."/>
        </authorList>
    </citation>
    <scope>NUCLEOTIDE SEQUENCE</scope>
</reference>
<evidence type="ECO:0000256" key="8">
    <source>
        <dbReference type="ARBA" id="ARBA00022759"/>
    </source>
</evidence>
<dbReference type="InterPro" id="IPR036397">
    <property type="entry name" value="RNaseH_sf"/>
</dbReference>
<keyword evidence="11" id="KW-0460">Magnesium</keyword>
<dbReference type="InterPro" id="IPR025724">
    <property type="entry name" value="GAG-pre-integrase_dom"/>
</dbReference>
<keyword evidence="16" id="KW-0233">DNA recombination</keyword>
<feature type="region of interest" description="Disordered" evidence="19">
    <location>
        <begin position="98"/>
        <end position="126"/>
    </location>
</feature>
<dbReference type="GO" id="GO:0015074">
    <property type="term" value="P:DNA integration"/>
    <property type="evidence" value="ECO:0007669"/>
    <property type="project" value="UniProtKB-KW"/>
</dbReference>
<dbReference type="InterPro" id="IPR054722">
    <property type="entry name" value="PolX-like_BBD"/>
</dbReference>
<dbReference type="Pfam" id="PF07727">
    <property type="entry name" value="RVT_2"/>
    <property type="match status" value="1"/>
</dbReference>
<proteinExistence type="predicted"/>
<keyword evidence="3" id="KW-0645">Protease</keyword>
<keyword evidence="14" id="KW-0239">DNA-directed DNA polymerase</keyword>
<keyword evidence="17" id="KW-0511">Multifunctional enzyme</keyword>
<dbReference type="InterPro" id="IPR001878">
    <property type="entry name" value="Znf_CCHC"/>
</dbReference>
<accession>A0A0A1WFC7</accession>
<keyword evidence="6" id="KW-0547">Nucleotide-binding</keyword>
<dbReference type="GO" id="GO:0006310">
    <property type="term" value="P:DNA recombination"/>
    <property type="evidence" value="ECO:0007669"/>
    <property type="project" value="UniProtKB-KW"/>
</dbReference>
<dbReference type="GO" id="GO:0005524">
    <property type="term" value="F:ATP binding"/>
    <property type="evidence" value="ECO:0007669"/>
    <property type="project" value="UniProtKB-KW"/>
</dbReference>
<dbReference type="PROSITE" id="PS50994">
    <property type="entry name" value="INTEGRASE"/>
    <property type="match status" value="1"/>
</dbReference>
<keyword evidence="4" id="KW-0540">Nuclease</keyword>
<evidence type="ECO:0000259" key="21">
    <source>
        <dbReference type="PROSITE" id="PS50994"/>
    </source>
</evidence>
<keyword evidence="10" id="KW-0067">ATP-binding</keyword>
<evidence type="ECO:0000256" key="1">
    <source>
        <dbReference type="ARBA" id="ARBA00002180"/>
    </source>
</evidence>
<evidence type="ECO:0000256" key="5">
    <source>
        <dbReference type="ARBA" id="ARBA00022723"/>
    </source>
</evidence>
<dbReference type="PANTHER" id="PTHR42648:SF11">
    <property type="entry name" value="TRANSPOSON TY4-P GAG-POL POLYPROTEIN"/>
    <property type="match status" value="1"/>
</dbReference>
<keyword evidence="14" id="KW-0808">Transferase</keyword>
<dbReference type="SUPFAM" id="SSF53098">
    <property type="entry name" value="Ribonuclease H-like"/>
    <property type="match status" value="1"/>
</dbReference>
<dbReference type="GO" id="GO:0004190">
    <property type="term" value="F:aspartic-type endopeptidase activity"/>
    <property type="evidence" value="ECO:0007669"/>
    <property type="project" value="UniProtKB-KW"/>
</dbReference>
<dbReference type="AlphaFoldDB" id="A0A0A1WFC7"/>
<dbReference type="InterPro" id="IPR057670">
    <property type="entry name" value="SH3_retrovirus"/>
</dbReference>
<keyword evidence="15" id="KW-0917">Virion maturation</keyword>
<evidence type="ECO:0000256" key="6">
    <source>
        <dbReference type="ARBA" id="ARBA00022741"/>
    </source>
</evidence>
<evidence type="ECO:0000256" key="4">
    <source>
        <dbReference type="ARBA" id="ARBA00022722"/>
    </source>
</evidence>
<dbReference type="Pfam" id="PF00665">
    <property type="entry name" value="rve"/>
    <property type="match status" value="1"/>
</dbReference>
<dbReference type="Pfam" id="PF14223">
    <property type="entry name" value="Retrotran_gag_2"/>
    <property type="match status" value="1"/>
</dbReference>
<keyword evidence="18" id="KW-0862">Zinc</keyword>
<dbReference type="InterPro" id="IPR039537">
    <property type="entry name" value="Retrotran_Ty1/copia-like"/>
</dbReference>
<dbReference type="PROSITE" id="PS50158">
    <property type="entry name" value="ZF_CCHC"/>
    <property type="match status" value="1"/>
</dbReference>
<evidence type="ECO:0000256" key="11">
    <source>
        <dbReference type="ARBA" id="ARBA00022842"/>
    </source>
</evidence>
<feature type="domain" description="Integrase catalytic" evidence="21">
    <location>
        <begin position="345"/>
        <end position="522"/>
    </location>
</feature>
<dbReference type="Gene3D" id="3.30.420.10">
    <property type="entry name" value="Ribonuclease H-like superfamily/Ribonuclease H"/>
    <property type="match status" value="1"/>
</dbReference>
<evidence type="ECO:0000256" key="2">
    <source>
        <dbReference type="ARBA" id="ARBA00022612"/>
    </source>
</evidence>
<evidence type="ECO:0000256" key="18">
    <source>
        <dbReference type="PROSITE-ProRule" id="PRU00047"/>
    </source>
</evidence>
<evidence type="ECO:0000256" key="13">
    <source>
        <dbReference type="ARBA" id="ARBA00022918"/>
    </source>
</evidence>
<evidence type="ECO:0000256" key="19">
    <source>
        <dbReference type="SAM" id="MobiDB-lite"/>
    </source>
</evidence>
<keyword evidence="7" id="KW-0064">Aspartyl protease</keyword>
<dbReference type="InterPro" id="IPR001584">
    <property type="entry name" value="Integrase_cat-core"/>
</dbReference>
<evidence type="ECO:0000256" key="15">
    <source>
        <dbReference type="ARBA" id="ARBA00023113"/>
    </source>
</evidence>
<evidence type="ECO:0000256" key="17">
    <source>
        <dbReference type="ARBA" id="ARBA00023268"/>
    </source>
</evidence>
<dbReference type="InterPro" id="IPR013103">
    <property type="entry name" value="RVT_2"/>
</dbReference>
<keyword evidence="18" id="KW-0863">Zinc-finger</keyword>
<dbReference type="CDD" id="cd09272">
    <property type="entry name" value="RNase_HI_RT_Ty1"/>
    <property type="match status" value="1"/>
</dbReference>
<feature type="compositionally biased region" description="Polar residues" evidence="19">
    <location>
        <begin position="105"/>
        <end position="122"/>
    </location>
</feature>
<evidence type="ECO:0000259" key="20">
    <source>
        <dbReference type="PROSITE" id="PS50158"/>
    </source>
</evidence>
<dbReference type="EMBL" id="GBXI01017107">
    <property type="protein sequence ID" value="JAC97184.1"/>
    <property type="molecule type" value="Transcribed_RNA"/>
</dbReference>
<feature type="region of interest" description="Disordered" evidence="19">
    <location>
        <begin position="618"/>
        <end position="648"/>
    </location>
</feature>
<comment type="function">
    <text evidence="1">The aspartyl protease (PR) mediates the proteolytic cleavages of the Gag and Gag-Pol polyproteins after assembly of the VLP.</text>
</comment>
<organism evidence="22">
    <name type="scientific">Zeugodacus cucurbitae</name>
    <name type="common">Melon fruit fly</name>
    <name type="synonym">Bactrocera cucurbitae</name>
    <dbReference type="NCBI Taxonomy" id="28588"/>
    <lineage>
        <taxon>Eukaryota</taxon>
        <taxon>Metazoa</taxon>
        <taxon>Ecdysozoa</taxon>
        <taxon>Arthropoda</taxon>
        <taxon>Hexapoda</taxon>
        <taxon>Insecta</taxon>
        <taxon>Pterygota</taxon>
        <taxon>Neoptera</taxon>
        <taxon>Endopterygota</taxon>
        <taxon>Diptera</taxon>
        <taxon>Brachycera</taxon>
        <taxon>Muscomorpha</taxon>
        <taxon>Tephritoidea</taxon>
        <taxon>Tephritidae</taxon>
        <taxon>Zeugodacus</taxon>
        <taxon>Zeugodacus</taxon>
    </lineage>
</organism>
<evidence type="ECO:0000256" key="16">
    <source>
        <dbReference type="ARBA" id="ARBA00023172"/>
    </source>
</evidence>
<dbReference type="InterPro" id="IPR043502">
    <property type="entry name" value="DNA/RNA_pol_sf"/>
</dbReference>
<dbReference type="SMART" id="SM00343">
    <property type="entry name" value="ZnF_C2HC"/>
    <property type="match status" value="1"/>
</dbReference>
<dbReference type="Pfam" id="PF22936">
    <property type="entry name" value="Pol_BBD"/>
    <property type="match status" value="1"/>
</dbReference>
<evidence type="ECO:0000256" key="7">
    <source>
        <dbReference type="ARBA" id="ARBA00022750"/>
    </source>
</evidence>
<protein>
    <submittedName>
        <fullName evidence="22">Retrovirus-related Pol polyprotein from transposon TNT 1-94</fullName>
    </submittedName>
</protein>
<evidence type="ECO:0000256" key="3">
    <source>
        <dbReference type="ARBA" id="ARBA00022670"/>
    </source>
</evidence>
<dbReference type="GO" id="GO:0003964">
    <property type="term" value="F:RNA-directed DNA polymerase activity"/>
    <property type="evidence" value="ECO:0007669"/>
    <property type="project" value="UniProtKB-KW"/>
</dbReference>
<dbReference type="GO" id="GO:0004519">
    <property type="term" value="F:endonuclease activity"/>
    <property type="evidence" value="ECO:0007669"/>
    <property type="project" value="UniProtKB-KW"/>
</dbReference>
<keyword evidence="9" id="KW-0378">Hydrolase</keyword>
<keyword evidence="8" id="KW-0255">Endonuclease</keyword>
<dbReference type="Pfam" id="PF25597">
    <property type="entry name" value="SH3_retrovirus"/>
    <property type="match status" value="1"/>
</dbReference>
<keyword evidence="5" id="KW-0479">Metal-binding</keyword>
<dbReference type="Pfam" id="PF00098">
    <property type="entry name" value="zf-CCHC"/>
    <property type="match status" value="1"/>
</dbReference>
<evidence type="ECO:0000256" key="12">
    <source>
        <dbReference type="ARBA" id="ARBA00022908"/>
    </source>
</evidence>
<keyword evidence="13" id="KW-0695">RNA-directed DNA polymerase</keyword>
<dbReference type="InterPro" id="IPR036875">
    <property type="entry name" value="Znf_CCHC_sf"/>
</dbReference>
<dbReference type="GO" id="GO:0003887">
    <property type="term" value="F:DNA-directed DNA polymerase activity"/>
    <property type="evidence" value="ECO:0007669"/>
    <property type="project" value="UniProtKB-KW"/>
</dbReference>
<dbReference type="InterPro" id="IPR012337">
    <property type="entry name" value="RNaseH-like_sf"/>
</dbReference>
<feature type="domain" description="CCHC-type" evidence="20">
    <location>
        <begin position="134"/>
        <end position="150"/>
    </location>
</feature>
<feature type="compositionally biased region" description="Acidic residues" evidence="19">
    <location>
        <begin position="618"/>
        <end position="639"/>
    </location>
</feature>
<dbReference type="SUPFAM" id="SSF56672">
    <property type="entry name" value="DNA/RNA polymerases"/>
    <property type="match status" value="1"/>
</dbReference>
<dbReference type="GO" id="GO:0008270">
    <property type="term" value="F:zinc ion binding"/>
    <property type="evidence" value="ECO:0007669"/>
    <property type="project" value="UniProtKB-KW"/>
</dbReference>
<gene>
    <name evidence="22" type="primary">POLX_1</name>
    <name evidence="22" type="ORF">g.26406</name>
</gene>
<keyword evidence="2" id="KW-1188">Viral release from host cell</keyword>
<reference evidence="22" key="1">
    <citation type="submission" date="2014-11" db="EMBL/GenBank/DDBJ databases">
        <authorList>
            <person name="Geib S."/>
        </authorList>
    </citation>
    <scope>NUCLEOTIDE SEQUENCE</scope>
</reference>
<sequence length="1191" mass="135179">MSEGEDVREHMNKFSKIVDELAEVTIELQEELLVIMLLASLPGSYENLVVALEARDNLPKLDALKIKVAEEGERRRDNCTDASHNGFENTQACAARANSKKYNETKTLSNNRSEGERTSAQTEHSRSKAKRNFKCFNCGKKGHYAAQCREERAKEKSLAVFAEAKRQQQNSNVWCIDSGATSHMCTDEHLFVRMNEHSERIELAGKYSVDAKGIGDVVVKTSGWNFKLTKCLYVPDLLMNFISIPKIDEKGFKATFENGCAVVRDKEDNSVIFKANKENSLYVIRDKIQSCNITRAENTVMWHNRYGHINFRSLSELSNKNIVNGIDSISNANDIVCVSCVKSKICSQPFVASENRAKNILDLVHSDVCGPFSTQSHGGSRYFLTFIDDKSRSMFVYFLKTKDQVFENFKLFKAMVELQTGSKIKTLRTDNGREYVNNNFKRFLGECGIRHQLTVPYTPQQNGVAERANRTLVEMARCMLVHAGLSESYWAEAINCAVYIRNRSPSKALDGVTPYEIWVERKPVVKHFKVFGCLAIALNKSQHSKFQQKGNEYVMVGYDSASKAYRLFDTKTRTVIVKRDVKFDETILMGKNKGEDFSPMEVAQFTLEGADPIQHVAEEEEQSDYEDAVESNSSIDDEMRDCPEHQQMRRGRPRLIRTGLPGRPRKQQSAVNLAYTENVKVPVSVEEAMNSKQAHEWWCAMQEEYNALVNNDTWEQAAVPKGHKVIGCKWVFAVKTNANGDIERYKARLVAKGCGQTYGVNYKEIFSPVVRYATIRMVLAIAAEYELHVHQLDVSTAYLNGKLEDDIYMRQPEMFQQDNDCVLKLKKSLYGLKQSGRVWNSRLDEVLKEMGFSACNSEPCLYTKNQGRKLNIIAVYVDDLMIACSDLGELMQIKQQISSIFQIVDKGPINKFLGMEIERVGSVGAISICQKQQLQQLLHKYDMDVCRPVYTPLEPSFQVNCNESNCRKVNAAEYKSLIGSLMFIAVNTRPDILHSVCKLAQRNSDPHCEHLAAAKHVLRYLKATINLKLHYRKTGEWVKGYVDADWGGDATDRKSYTGYAFFFGGSVFSWESRKQPTVALSSTEAEYMALSAAAKESVYINKLWTEMKMYDKGGSIVINGDNMSAMSLVKNPVYHARSKHIDIKFHHIRDVYSNNEIELNYCPSNAMVADVLTKNLKRVNHCKFTEILGLK</sequence>
<dbReference type="GO" id="GO:0003676">
    <property type="term" value="F:nucleic acid binding"/>
    <property type="evidence" value="ECO:0007669"/>
    <property type="project" value="InterPro"/>
</dbReference>
<dbReference type="Gene3D" id="4.10.60.10">
    <property type="entry name" value="Zinc finger, CCHC-type"/>
    <property type="match status" value="1"/>
</dbReference>
<dbReference type="PANTHER" id="PTHR42648">
    <property type="entry name" value="TRANSPOSASE, PUTATIVE-RELATED"/>
    <property type="match status" value="1"/>
</dbReference>
<keyword evidence="12" id="KW-0229">DNA integration</keyword>
<dbReference type="GO" id="GO:0006508">
    <property type="term" value="P:proteolysis"/>
    <property type="evidence" value="ECO:0007669"/>
    <property type="project" value="UniProtKB-KW"/>
</dbReference>
<dbReference type="SUPFAM" id="SSF57756">
    <property type="entry name" value="Retrovirus zinc finger-like domains"/>
    <property type="match status" value="1"/>
</dbReference>
<dbReference type="Pfam" id="PF13976">
    <property type="entry name" value="gag_pre-integrs"/>
    <property type="match status" value="1"/>
</dbReference>
<evidence type="ECO:0000256" key="9">
    <source>
        <dbReference type="ARBA" id="ARBA00022801"/>
    </source>
</evidence>
<evidence type="ECO:0000313" key="22">
    <source>
        <dbReference type="EMBL" id="JAC97184.1"/>
    </source>
</evidence>
<evidence type="ECO:0000256" key="10">
    <source>
        <dbReference type="ARBA" id="ARBA00022840"/>
    </source>
</evidence>
<evidence type="ECO:0000256" key="14">
    <source>
        <dbReference type="ARBA" id="ARBA00022932"/>
    </source>
</evidence>